<dbReference type="SUPFAM" id="SSF53098">
    <property type="entry name" value="Ribonuclease H-like"/>
    <property type="match status" value="1"/>
</dbReference>
<comment type="cofactor">
    <cofactor evidence="11">
        <name>Mg(2+)</name>
        <dbReference type="ChEBI" id="CHEBI:18420"/>
    </cofactor>
    <text evidence="11">Binds 1 Mg(2+) ion per subunit. May bind a second metal ion at a regulatory site, or after substrate binding.</text>
</comment>
<evidence type="ECO:0000256" key="7">
    <source>
        <dbReference type="ARBA" id="ARBA00022723"/>
    </source>
</evidence>
<evidence type="ECO:0000313" key="13">
    <source>
        <dbReference type="EMBL" id="BCK79549.1"/>
    </source>
</evidence>
<keyword evidence="9 11" id="KW-0378">Hydrolase</keyword>
<dbReference type="GO" id="GO:0005737">
    <property type="term" value="C:cytoplasm"/>
    <property type="evidence" value="ECO:0007669"/>
    <property type="project" value="UniProtKB-SubCell"/>
</dbReference>
<comment type="subunit">
    <text evidence="4 11">Monomer.</text>
</comment>
<keyword evidence="11" id="KW-0963">Cytoplasm</keyword>
<comment type="similarity">
    <text evidence="3 11">Belongs to the RNase H family.</text>
</comment>
<dbReference type="Pfam" id="PF00075">
    <property type="entry name" value="RNase_H"/>
    <property type="match status" value="1"/>
</dbReference>
<dbReference type="Gene3D" id="3.30.420.10">
    <property type="entry name" value="Ribonuclease H-like superfamily/Ribonuclease H"/>
    <property type="match status" value="1"/>
</dbReference>
<evidence type="ECO:0000256" key="1">
    <source>
        <dbReference type="ARBA" id="ARBA00000077"/>
    </source>
</evidence>
<dbReference type="InterPro" id="IPR036397">
    <property type="entry name" value="RNaseH_sf"/>
</dbReference>
<feature type="binding site" evidence="11">
    <location>
        <position position="9"/>
    </location>
    <ligand>
        <name>Mg(2+)</name>
        <dbReference type="ChEBI" id="CHEBI:18420"/>
        <label>1</label>
    </ligand>
</feature>
<evidence type="ECO:0000256" key="11">
    <source>
        <dbReference type="HAMAP-Rule" id="MF_00042"/>
    </source>
</evidence>
<feature type="binding site" evidence="11">
    <location>
        <position position="134"/>
    </location>
    <ligand>
        <name>Mg(2+)</name>
        <dbReference type="ChEBI" id="CHEBI:18420"/>
        <label>2</label>
    </ligand>
</feature>
<feature type="domain" description="RNase H type-1" evidence="12">
    <location>
        <begin position="1"/>
        <end position="142"/>
    </location>
</feature>
<dbReference type="PROSITE" id="PS50879">
    <property type="entry name" value="RNASE_H_1"/>
    <property type="match status" value="1"/>
</dbReference>
<dbReference type="NCBIfam" id="NF001236">
    <property type="entry name" value="PRK00203.1"/>
    <property type="match status" value="1"/>
</dbReference>
<keyword evidence="8 11" id="KW-0255">Endonuclease</keyword>
<dbReference type="InterPro" id="IPR050092">
    <property type="entry name" value="RNase_H"/>
</dbReference>
<dbReference type="GO" id="GO:0043137">
    <property type="term" value="P:DNA replication, removal of RNA primer"/>
    <property type="evidence" value="ECO:0007669"/>
    <property type="project" value="TreeGrafter"/>
</dbReference>
<dbReference type="PANTHER" id="PTHR10642">
    <property type="entry name" value="RIBONUCLEASE H1"/>
    <property type="match status" value="1"/>
</dbReference>
<dbReference type="GO" id="GO:0000287">
    <property type="term" value="F:magnesium ion binding"/>
    <property type="evidence" value="ECO:0007669"/>
    <property type="project" value="UniProtKB-UniRule"/>
</dbReference>
<gene>
    <name evidence="11 13" type="primary">rnhA</name>
    <name evidence="13" type="ORF">MM35RIKEN_17410</name>
</gene>
<evidence type="ECO:0000313" key="14">
    <source>
        <dbReference type="Proteomes" id="UP000681343"/>
    </source>
</evidence>
<keyword evidence="6 11" id="KW-0540">Nuclease</keyword>
<comment type="subcellular location">
    <subcellularLocation>
        <location evidence="11">Cytoplasm</location>
    </subcellularLocation>
</comment>
<protein>
    <recommendedName>
        <fullName evidence="5 11">Ribonuclease H</fullName>
        <shortName evidence="11">RNase H</shortName>
        <ecNumber evidence="5 11">3.1.26.4</ecNumber>
    </recommendedName>
</protein>
<keyword evidence="14" id="KW-1185">Reference proteome</keyword>
<feature type="binding site" evidence="11">
    <location>
        <position position="47"/>
    </location>
    <ligand>
        <name>Mg(2+)</name>
        <dbReference type="ChEBI" id="CHEBI:18420"/>
        <label>1</label>
    </ligand>
</feature>
<feature type="binding site" evidence="11">
    <location>
        <position position="9"/>
    </location>
    <ligand>
        <name>Mg(2+)</name>
        <dbReference type="ChEBI" id="CHEBI:18420"/>
        <label>2</label>
    </ligand>
</feature>
<dbReference type="InterPro" id="IPR002156">
    <property type="entry name" value="RNaseH_domain"/>
</dbReference>
<evidence type="ECO:0000256" key="10">
    <source>
        <dbReference type="ARBA" id="ARBA00022842"/>
    </source>
</evidence>
<comment type="catalytic activity">
    <reaction evidence="1 11">
        <text>Endonucleolytic cleavage to 5'-phosphomonoester.</text>
        <dbReference type="EC" id="3.1.26.4"/>
    </reaction>
</comment>
<organism evidence="13 14">
    <name type="scientific">Vescimonas fastidiosa</name>
    <dbReference type="NCBI Taxonomy" id="2714353"/>
    <lineage>
        <taxon>Bacteria</taxon>
        <taxon>Bacillati</taxon>
        <taxon>Bacillota</taxon>
        <taxon>Clostridia</taxon>
        <taxon>Eubacteriales</taxon>
        <taxon>Oscillospiraceae</taxon>
        <taxon>Vescimonas</taxon>
    </lineage>
</organism>
<feature type="binding site" evidence="11">
    <location>
        <position position="69"/>
    </location>
    <ligand>
        <name>Mg(2+)</name>
        <dbReference type="ChEBI" id="CHEBI:18420"/>
        <label>1</label>
    </ligand>
</feature>
<keyword evidence="10 11" id="KW-0460">Magnesium</keyword>
<evidence type="ECO:0000256" key="5">
    <source>
        <dbReference type="ARBA" id="ARBA00012180"/>
    </source>
</evidence>
<dbReference type="HAMAP" id="MF_00042">
    <property type="entry name" value="RNase_H"/>
    <property type="match status" value="1"/>
</dbReference>
<evidence type="ECO:0000256" key="3">
    <source>
        <dbReference type="ARBA" id="ARBA00005300"/>
    </source>
</evidence>
<dbReference type="InterPro" id="IPR012337">
    <property type="entry name" value="RNaseH-like_sf"/>
</dbReference>
<dbReference type="Proteomes" id="UP000681343">
    <property type="component" value="Plasmid pMM35_01"/>
</dbReference>
<evidence type="ECO:0000259" key="12">
    <source>
        <dbReference type="PROSITE" id="PS50879"/>
    </source>
</evidence>
<comment type="function">
    <text evidence="2 11">Endonuclease that specifically degrades the RNA of RNA-DNA hybrids.</text>
</comment>
<keyword evidence="7 11" id="KW-0479">Metal-binding</keyword>
<dbReference type="EC" id="3.1.26.4" evidence="5 11"/>
<proteinExistence type="inferred from homology"/>
<keyword evidence="13" id="KW-0614">Plasmid</keyword>
<geneLocation type="plasmid" evidence="13 14">
    <name>pMM35_01</name>
</geneLocation>
<evidence type="ECO:0000256" key="8">
    <source>
        <dbReference type="ARBA" id="ARBA00022759"/>
    </source>
</evidence>
<dbReference type="GO" id="GO:0004523">
    <property type="term" value="F:RNA-DNA hybrid ribonuclease activity"/>
    <property type="evidence" value="ECO:0007669"/>
    <property type="project" value="UniProtKB-UniRule"/>
</dbReference>
<evidence type="ECO:0000256" key="2">
    <source>
        <dbReference type="ARBA" id="ARBA00004065"/>
    </source>
</evidence>
<sequence>MKTVTIYTDGACSGNPGPGGWGAILEWNGVEKEISGGAPETTNNRMELTGVIRALELLKESCVVELYSDSKYVIDALSKGWVYGWRKKGWIKSDKKPALNVDLWEQLLPLIDRHQVHYHWVKGHASNAKNNRCDELAVAESRKF</sequence>
<name>A0A810PSR2_9FIRM</name>
<dbReference type="RefSeq" id="WP_212821218.1">
    <property type="nucleotide sequence ID" value="NZ_AP023416.1"/>
</dbReference>
<dbReference type="PANTHER" id="PTHR10642:SF26">
    <property type="entry name" value="RIBONUCLEASE H1"/>
    <property type="match status" value="1"/>
</dbReference>
<dbReference type="KEGG" id="vfa:MM35RIKEN_17410"/>
<accession>A0A810PSR2</accession>
<evidence type="ECO:0000256" key="4">
    <source>
        <dbReference type="ARBA" id="ARBA00011245"/>
    </source>
</evidence>
<dbReference type="AlphaFoldDB" id="A0A810PSR2"/>
<dbReference type="InterPro" id="IPR022892">
    <property type="entry name" value="RNaseHI"/>
</dbReference>
<reference evidence="13" key="1">
    <citation type="submission" date="2020-09" db="EMBL/GenBank/DDBJ databases">
        <title>New species isolated from human feces.</title>
        <authorList>
            <person name="Kitahara M."/>
            <person name="Shigeno Y."/>
            <person name="Shime M."/>
            <person name="Matsumoto Y."/>
            <person name="Nakamura S."/>
            <person name="Motooka D."/>
            <person name="Fukuoka S."/>
            <person name="Nishikawa H."/>
            <person name="Benno Y."/>
        </authorList>
    </citation>
    <scope>NUCLEOTIDE SEQUENCE</scope>
    <source>
        <strain evidence="13">MM35</strain>
        <plasmid evidence="13">pMM35_01</plasmid>
    </source>
</reference>
<dbReference type="FunFam" id="3.30.420.10:FF:000089">
    <property type="entry name" value="Ribonuclease H"/>
    <property type="match status" value="1"/>
</dbReference>
<dbReference type="CDD" id="cd09278">
    <property type="entry name" value="RNase_HI_prokaryote_like"/>
    <property type="match status" value="1"/>
</dbReference>
<dbReference type="GO" id="GO:0003676">
    <property type="term" value="F:nucleic acid binding"/>
    <property type="evidence" value="ECO:0007669"/>
    <property type="project" value="InterPro"/>
</dbReference>
<evidence type="ECO:0000256" key="9">
    <source>
        <dbReference type="ARBA" id="ARBA00022801"/>
    </source>
</evidence>
<evidence type="ECO:0000256" key="6">
    <source>
        <dbReference type="ARBA" id="ARBA00022722"/>
    </source>
</evidence>
<dbReference type="EMBL" id="AP023416">
    <property type="protein sequence ID" value="BCK79549.1"/>
    <property type="molecule type" value="Genomic_DNA"/>
</dbReference>